<dbReference type="Proteomes" id="UP000182062">
    <property type="component" value="Unassembled WGS sequence"/>
</dbReference>
<evidence type="ECO:0000256" key="1">
    <source>
        <dbReference type="ARBA" id="ARBA00004496"/>
    </source>
</evidence>
<evidence type="ECO:0000259" key="8">
    <source>
        <dbReference type="PROSITE" id="PS50110"/>
    </source>
</evidence>
<proteinExistence type="predicted"/>
<dbReference type="SUPFAM" id="SSF52172">
    <property type="entry name" value="CheY-like"/>
    <property type="match status" value="1"/>
</dbReference>
<evidence type="ECO:0000313" key="10">
    <source>
        <dbReference type="Proteomes" id="UP000182062"/>
    </source>
</evidence>
<evidence type="ECO:0000256" key="6">
    <source>
        <dbReference type="PROSITE-ProRule" id="PRU00169"/>
    </source>
</evidence>
<dbReference type="EMBL" id="MINN01000106">
    <property type="protein sequence ID" value="OIU70512.1"/>
    <property type="molecule type" value="Genomic_DNA"/>
</dbReference>
<dbReference type="CDD" id="cd19930">
    <property type="entry name" value="REC_DesR-like"/>
    <property type="match status" value="1"/>
</dbReference>
<feature type="modified residue" description="4-aspartylphosphate" evidence="6">
    <location>
        <position position="53"/>
    </location>
</feature>
<sequence>MKVIIAEDQGMLRGAMGSLLSMEEDIEVIGEASTGSEALRLIRNCLPDIAILDIEMPVLNGLDVAKTLQHEGNPCRIVIVTTFARSGYLQRALQAGVRGYLLKDAPVAKLAENLRSILKGSKVFSPQLSHTMFEEVNPLTIREKDVLCQLEKGESVSEISQSLFLSPPTIRNYISEIIQKLEAKNRIDAVVIAKRKGWID</sequence>
<evidence type="ECO:0000256" key="4">
    <source>
        <dbReference type="ARBA" id="ARBA00023125"/>
    </source>
</evidence>
<keyword evidence="2 6" id="KW-0597">Phosphoprotein</keyword>
<dbReference type="PROSITE" id="PS50043">
    <property type="entry name" value="HTH_LUXR_2"/>
    <property type="match status" value="1"/>
</dbReference>
<evidence type="ECO:0000256" key="5">
    <source>
        <dbReference type="ARBA" id="ARBA00023163"/>
    </source>
</evidence>
<dbReference type="InterPro" id="IPR039420">
    <property type="entry name" value="WalR-like"/>
</dbReference>
<dbReference type="SUPFAM" id="SSF46894">
    <property type="entry name" value="C-terminal effector domain of the bipartite response regulators"/>
    <property type="match status" value="1"/>
</dbReference>
<dbReference type="RefSeq" id="WP_071619638.1">
    <property type="nucleotide sequence ID" value="NZ_MINN01000106.1"/>
</dbReference>
<dbReference type="SMART" id="SM00448">
    <property type="entry name" value="REC"/>
    <property type="match status" value="1"/>
</dbReference>
<feature type="domain" description="HTH luxR-type" evidence="7">
    <location>
        <begin position="132"/>
        <end position="197"/>
    </location>
</feature>
<feature type="domain" description="Response regulatory" evidence="8">
    <location>
        <begin position="2"/>
        <end position="118"/>
    </location>
</feature>
<protein>
    <submittedName>
        <fullName evidence="9">DNA-binding response regulator</fullName>
    </submittedName>
</protein>
<reference evidence="9 10" key="1">
    <citation type="submission" date="2016-09" db="EMBL/GenBank/DDBJ databases">
        <title>Bacillus aquimaris SAMM genome sequence reveals colonization and biosurfactant production capacities.</title>
        <authorList>
            <person name="Waghmode S.R."/>
            <person name="Suryavanshi M.V."/>
        </authorList>
    </citation>
    <scope>NUCLEOTIDE SEQUENCE [LARGE SCALE GENOMIC DNA]</scope>
    <source>
        <strain evidence="9 10">SAMM</strain>
    </source>
</reference>
<dbReference type="Gene3D" id="3.40.50.2300">
    <property type="match status" value="1"/>
</dbReference>
<comment type="subcellular location">
    <subcellularLocation>
        <location evidence="1">Cytoplasm</location>
    </subcellularLocation>
</comment>
<organism evidence="9 10">
    <name type="scientific">Rossellomorea aquimaris</name>
    <dbReference type="NCBI Taxonomy" id="189382"/>
    <lineage>
        <taxon>Bacteria</taxon>
        <taxon>Bacillati</taxon>
        <taxon>Bacillota</taxon>
        <taxon>Bacilli</taxon>
        <taxon>Bacillales</taxon>
        <taxon>Bacillaceae</taxon>
        <taxon>Rossellomorea</taxon>
    </lineage>
</organism>
<dbReference type="PANTHER" id="PTHR43214">
    <property type="entry name" value="TWO-COMPONENT RESPONSE REGULATOR"/>
    <property type="match status" value="1"/>
</dbReference>
<evidence type="ECO:0000256" key="2">
    <source>
        <dbReference type="ARBA" id="ARBA00022553"/>
    </source>
</evidence>
<comment type="caution">
    <text evidence="9">The sequence shown here is derived from an EMBL/GenBank/DDBJ whole genome shotgun (WGS) entry which is preliminary data.</text>
</comment>
<evidence type="ECO:0000313" key="9">
    <source>
        <dbReference type="EMBL" id="OIU70512.1"/>
    </source>
</evidence>
<dbReference type="PRINTS" id="PR00038">
    <property type="entry name" value="HTHLUXR"/>
</dbReference>
<gene>
    <name evidence="9" type="ORF">BHE18_12460</name>
</gene>
<dbReference type="PROSITE" id="PS50110">
    <property type="entry name" value="RESPONSE_REGULATORY"/>
    <property type="match status" value="1"/>
</dbReference>
<dbReference type="InterPro" id="IPR001789">
    <property type="entry name" value="Sig_transdc_resp-reg_receiver"/>
</dbReference>
<dbReference type="PANTHER" id="PTHR43214:SF42">
    <property type="entry name" value="TRANSCRIPTIONAL REGULATORY PROTEIN DESR"/>
    <property type="match status" value="1"/>
</dbReference>
<dbReference type="GO" id="GO:0005737">
    <property type="term" value="C:cytoplasm"/>
    <property type="evidence" value="ECO:0007669"/>
    <property type="project" value="UniProtKB-SubCell"/>
</dbReference>
<evidence type="ECO:0000259" key="7">
    <source>
        <dbReference type="PROSITE" id="PS50043"/>
    </source>
</evidence>
<dbReference type="GO" id="GO:0000160">
    <property type="term" value="P:phosphorelay signal transduction system"/>
    <property type="evidence" value="ECO:0007669"/>
    <property type="project" value="InterPro"/>
</dbReference>
<dbReference type="GO" id="GO:0003677">
    <property type="term" value="F:DNA binding"/>
    <property type="evidence" value="ECO:0007669"/>
    <property type="project" value="UniProtKB-KW"/>
</dbReference>
<dbReference type="GO" id="GO:0006355">
    <property type="term" value="P:regulation of DNA-templated transcription"/>
    <property type="evidence" value="ECO:0007669"/>
    <property type="project" value="InterPro"/>
</dbReference>
<dbReference type="InterPro" id="IPR011006">
    <property type="entry name" value="CheY-like_superfamily"/>
</dbReference>
<keyword evidence="4 9" id="KW-0238">DNA-binding</keyword>
<dbReference type="OrthoDB" id="9780153at2"/>
<name>A0A1J6WF61_9BACI</name>
<keyword evidence="5" id="KW-0804">Transcription</keyword>
<dbReference type="CDD" id="cd06170">
    <property type="entry name" value="LuxR_C_like"/>
    <property type="match status" value="1"/>
</dbReference>
<dbReference type="SMART" id="SM00421">
    <property type="entry name" value="HTH_LUXR"/>
    <property type="match status" value="1"/>
</dbReference>
<dbReference type="Pfam" id="PF00072">
    <property type="entry name" value="Response_reg"/>
    <property type="match status" value="1"/>
</dbReference>
<keyword evidence="10" id="KW-1185">Reference proteome</keyword>
<evidence type="ECO:0000256" key="3">
    <source>
        <dbReference type="ARBA" id="ARBA00023015"/>
    </source>
</evidence>
<keyword evidence="3" id="KW-0805">Transcription regulation</keyword>
<accession>A0A1J6WF61</accession>
<dbReference type="Pfam" id="PF00196">
    <property type="entry name" value="GerE"/>
    <property type="match status" value="1"/>
</dbReference>
<dbReference type="AlphaFoldDB" id="A0A1J6WF61"/>
<dbReference type="InterPro" id="IPR000792">
    <property type="entry name" value="Tscrpt_reg_LuxR_C"/>
</dbReference>
<dbReference type="InterPro" id="IPR016032">
    <property type="entry name" value="Sig_transdc_resp-reg_C-effctor"/>
</dbReference>